<evidence type="ECO:0000256" key="2">
    <source>
        <dbReference type="SAM" id="Phobius"/>
    </source>
</evidence>
<accession>A0A1F7Z397</accession>
<evidence type="ECO:0000259" key="3">
    <source>
        <dbReference type="Pfam" id="PF04865"/>
    </source>
</evidence>
<feature type="region of interest" description="Disordered" evidence="1">
    <location>
        <begin position="479"/>
        <end position="499"/>
    </location>
</feature>
<sequence>MNNEYFWSIVIEQDNVQAGLWTIKNENISVLSGSQGYPWETDDNLVEKADTALSEVGEALPEGAHEPNKTVFGVPASWVEEGSIKKPHLDKIRLVSQKLSLTPTGFVVLPEAIAHAVKIKEGSPLSGIVIGVGAGSLDVTVFRLGNIVGTVSVGRSASLIEDMVEGLSRFSGGSVPTRWLLYDGRGVALEEVKQELLRADWSEAGDLKFLHTPQVEIVSDLEKVEAVSIAGASEMGNIKGIEGQEPHEVVSNVAATNDFSPEDLGFAVDSNIREQKVGRKIVPALPAVHAPSLSFLKKFRLPSFSFGGKRAGVLLAGVLLILLVGLGLAWFYFPRAEITIYISPKNLQDTEVVVLDENIELPEPGSFTFPAVVVETEVASEKTKSTTGTRTVGDRAKGRVNIRNGTADEVTFESGTTLTGPNDLEFEMDEGVTIPAASSPSTPGEAAVGVTASAIGADYNLAANESFAVSNFPKSEVDAVSSEDFSGGSSREAQAISGDDIESLRDELLEELKASARSNLESQASSARFVADSSKYETVDESASGKAGDEAESVTVSMTITARGLTIGEEQVSELSAEILKDQIPEGFNLRSEQVETEFQLVDEVESGVWEFDIALSANLLPTVDTDQIKRDVAGRHPTAVEERLAKIPGYQRSEVTVRPKLPGFLGNIPRLTQNISVEVVSAQ</sequence>
<dbReference type="AlphaFoldDB" id="A0A1F7Z397"/>
<reference evidence="4 5" key="1">
    <citation type="journal article" date="2016" name="Nat. Commun.">
        <title>Thousands of microbial genomes shed light on interconnected biogeochemical processes in an aquifer system.</title>
        <authorList>
            <person name="Anantharaman K."/>
            <person name="Brown C.T."/>
            <person name="Hug L.A."/>
            <person name="Sharon I."/>
            <person name="Castelle C.J."/>
            <person name="Probst A.J."/>
            <person name="Thomas B.C."/>
            <person name="Singh A."/>
            <person name="Wilkins M.J."/>
            <person name="Karaoz U."/>
            <person name="Brodie E.L."/>
            <person name="Williams K.H."/>
            <person name="Hubbard S.S."/>
            <person name="Banfield J.F."/>
        </authorList>
    </citation>
    <scope>NUCLEOTIDE SEQUENCE [LARGE SCALE GENOMIC DNA]</scope>
</reference>
<evidence type="ECO:0000313" key="4">
    <source>
        <dbReference type="EMBL" id="OGM33408.1"/>
    </source>
</evidence>
<protein>
    <recommendedName>
        <fullName evidence="3">Baseplate protein J-like barrel domain-containing protein</fullName>
    </recommendedName>
</protein>
<name>A0A1F7Z397_9BACT</name>
<organism evidence="4 5">
    <name type="scientific">Candidatus Woesebacteria bacterium RIFCSPHIGHO2_01_FULL_44_21</name>
    <dbReference type="NCBI Taxonomy" id="1802503"/>
    <lineage>
        <taxon>Bacteria</taxon>
        <taxon>Candidatus Woeseibacteriota</taxon>
    </lineage>
</organism>
<dbReference type="InterPro" id="IPR006949">
    <property type="entry name" value="Barrel_Baseplate_J-like"/>
</dbReference>
<dbReference type="EMBL" id="MGGP01000003">
    <property type="protein sequence ID" value="OGM33408.1"/>
    <property type="molecule type" value="Genomic_DNA"/>
</dbReference>
<feature type="compositionally biased region" description="Polar residues" evidence="1">
    <location>
        <begin position="483"/>
        <end position="492"/>
    </location>
</feature>
<dbReference type="Pfam" id="PF04865">
    <property type="entry name" value="Baseplate_J"/>
    <property type="match status" value="1"/>
</dbReference>
<gene>
    <name evidence="4" type="ORF">A2803_04385</name>
</gene>
<feature type="transmembrane region" description="Helical" evidence="2">
    <location>
        <begin position="313"/>
        <end position="333"/>
    </location>
</feature>
<keyword evidence="2" id="KW-0812">Transmembrane</keyword>
<dbReference type="Proteomes" id="UP000178870">
    <property type="component" value="Unassembled WGS sequence"/>
</dbReference>
<evidence type="ECO:0000313" key="5">
    <source>
        <dbReference type="Proteomes" id="UP000178870"/>
    </source>
</evidence>
<keyword evidence="2" id="KW-0472">Membrane</keyword>
<evidence type="ECO:0000256" key="1">
    <source>
        <dbReference type="SAM" id="MobiDB-lite"/>
    </source>
</evidence>
<keyword evidence="2" id="KW-1133">Transmembrane helix</keyword>
<proteinExistence type="predicted"/>
<feature type="domain" description="Baseplate protein J-like barrel" evidence="3">
    <location>
        <begin position="405"/>
        <end position="488"/>
    </location>
</feature>
<comment type="caution">
    <text evidence="4">The sequence shown here is derived from an EMBL/GenBank/DDBJ whole genome shotgun (WGS) entry which is preliminary data.</text>
</comment>